<keyword evidence="3 4" id="KW-0560">Oxidoreductase</keyword>
<dbReference type="EMBL" id="FWFX01000006">
    <property type="protein sequence ID" value="SLN47824.1"/>
    <property type="molecule type" value="Genomic_DNA"/>
</dbReference>
<protein>
    <submittedName>
        <fullName evidence="4">Precorrin-6A reductase</fullName>
        <ecNumber evidence="4">1.3.1.54</ecNumber>
    </submittedName>
</protein>
<dbReference type="PANTHER" id="PTHR36925">
    <property type="entry name" value="COBALT-PRECORRIN-6A REDUCTASE"/>
    <property type="match status" value="1"/>
</dbReference>
<organism evidence="4 5">
    <name type="scientific">Roseovarius albus</name>
    <dbReference type="NCBI Taxonomy" id="1247867"/>
    <lineage>
        <taxon>Bacteria</taxon>
        <taxon>Pseudomonadati</taxon>
        <taxon>Pseudomonadota</taxon>
        <taxon>Alphaproteobacteria</taxon>
        <taxon>Rhodobacterales</taxon>
        <taxon>Roseobacteraceae</taxon>
        <taxon>Roseovarius</taxon>
    </lineage>
</organism>
<reference evidence="4 5" key="1">
    <citation type="submission" date="2017-03" db="EMBL/GenBank/DDBJ databases">
        <authorList>
            <person name="Afonso C.L."/>
            <person name="Miller P.J."/>
            <person name="Scott M.A."/>
            <person name="Spackman E."/>
            <person name="Goraichik I."/>
            <person name="Dimitrov K.M."/>
            <person name="Suarez D.L."/>
            <person name="Swayne D.E."/>
        </authorList>
    </citation>
    <scope>NUCLEOTIDE SEQUENCE [LARGE SCALE GENOMIC DNA]</scope>
    <source>
        <strain evidence="4 5">CECT 7450</strain>
    </source>
</reference>
<evidence type="ECO:0000256" key="2">
    <source>
        <dbReference type="ARBA" id="ARBA00022573"/>
    </source>
</evidence>
<dbReference type="RefSeq" id="WP_085805891.1">
    <property type="nucleotide sequence ID" value="NZ_FWFX01000006.1"/>
</dbReference>
<evidence type="ECO:0000256" key="1">
    <source>
        <dbReference type="ARBA" id="ARBA00004953"/>
    </source>
</evidence>
<evidence type="ECO:0000313" key="5">
    <source>
        <dbReference type="Proteomes" id="UP000193061"/>
    </source>
</evidence>
<keyword evidence="2" id="KW-0169">Cobalamin biosynthesis</keyword>
<dbReference type="PROSITE" id="PS51014">
    <property type="entry name" value="COBK_CBIJ"/>
    <property type="match status" value="1"/>
</dbReference>
<proteinExistence type="predicted"/>
<sequence length="243" mass="26402">MTLLLLAGTSQAQKIAAELAAQGCDAIASLAGVTRSPKAIGIPTRVGGFGGSEEFRNYLTDNEITAVLDATHPFAADISSRSCSICRDEGVPYCQLLRPGWEPIDGDRWTLIDREEDAVQHIAPGSTVFLATGRQTLERFENLSSCRLICRQIDPPEGPFPFGNGEFLIGRPPFSVEEEVCLFKELGVDWLTVKNAGGQASYSKLEAARQLNIRVAMIRRPPLLEGATIVETVEAALDWVGRQ</sequence>
<dbReference type="Pfam" id="PF02571">
    <property type="entry name" value="CbiJ"/>
    <property type="match status" value="1"/>
</dbReference>
<comment type="pathway">
    <text evidence="1">Cofactor biosynthesis; adenosylcobalamin biosynthesis.</text>
</comment>
<evidence type="ECO:0000313" key="4">
    <source>
        <dbReference type="EMBL" id="SLN47824.1"/>
    </source>
</evidence>
<evidence type="ECO:0000256" key="3">
    <source>
        <dbReference type="ARBA" id="ARBA00023002"/>
    </source>
</evidence>
<gene>
    <name evidence="4" type="primary">cobK</name>
    <name evidence="4" type="ORF">ROA7450_02380</name>
</gene>
<dbReference type="NCBIfam" id="NF005968">
    <property type="entry name" value="PRK08057.1-2"/>
    <property type="match status" value="1"/>
</dbReference>
<dbReference type="AlphaFoldDB" id="A0A1X6ZD00"/>
<keyword evidence="5" id="KW-1185">Reference proteome</keyword>
<dbReference type="UniPathway" id="UPA00148"/>
<dbReference type="Proteomes" id="UP000193061">
    <property type="component" value="Unassembled WGS sequence"/>
</dbReference>
<accession>A0A1X6ZD00</accession>
<dbReference type="GO" id="GO:0016994">
    <property type="term" value="F:precorrin-6A reductase activity"/>
    <property type="evidence" value="ECO:0007669"/>
    <property type="project" value="UniProtKB-EC"/>
</dbReference>
<name>A0A1X6ZD00_9RHOB</name>
<dbReference type="EC" id="1.3.1.54" evidence="4"/>
<dbReference type="InterPro" id="IPR003723">
    <property type="entry name" value="Precorrin-6x_reduct"/>
</dbReference>
<dbReference type="PANTHER" id="PTHR36925:SF1">
    <property type="entry name" value="COBALT-PRECORRIN-6A REDUCTASE"/>
    <property type="match status" value="1"/>
</dbReference>
<dbReference type="GO" id="GO:0009236">
    <property type="term" value="P:cobalamin biosynthetic process"/>
    <property type="evidence" value="ECO:0007669"/>
    <property type="project" value="UniProtKB-UniPathway"/>
</dbReference>
<dbReference type="OrthoDB" id="5183775at2"/>